<feature type="compositionally biased region" description="Basic and acidic residues" evidence="4">
    <location>
        <begin position="77"/>
        <end position="88"/>
    </location>
</feature>
<dbReference type="Gene3D" id="1.10.10.10">
    <property type="entry name" value="Winged helix-like DNA-binding domain superfamily/Winged helix DNA-binding domain"/>
    <property type="match status" value="1"/>
</dbReference>
<dbReference type="AlphaFoldDB" id="F7X7P7"/>
<dbReference type="SUPFAM" id="SSF46894">
    <property type="entry name" value="C-terminal effector domain of the bipartite response regulators"/>
    <property type="match status" value="1"/>
</dbReference>
<feature type="region of interest" description="Disordered" evidence="4">
    <location>
        <begin position="48"/>
        <end position="90"/>
    </location>
</feature>
<evidence type="ECO:0000259" key="5">
    <source>
        <dbReference type="PROSITE" id="PS50043"/>
    </source>
</evidence>
<dbReference type="PRINTS" id="PR00038">
    <property type="entry name" value="HTHLUXR"/>
</dbReference>
<dbReference type="InterPro" id="IPR005143">
    <property type="entry name" value="TF_LuxR_autoind-bd_dom"/>
</dbReference>
<dbReference type="PATRIC" id="fig|707241.3.peg.2996"/>
<accession>F7X7P7</accession>
<dbReference type="PANTHER" id="PTHR44688:SF16">
    <property type="entry name" value="DNA-BINDING TRANSCRIPTIONAL ACTIVATOR DEVR_DOSR"/>
    <property type="match status" value="1"/>
</dbReference>
<evidence type="ECO:0000313" key="6">
    <source>
        <dbReference type="EMBL" id="AEH80122.1"/>
    </source>
</evidence>
<evidence type="ECO:0000313" key="7">
    <source>
        <dbReference type="Proteomes" id="UP000009045"/>
    </source>
</evidence>
<keyword evidence="3" id="KW-0804">Transcription</keyword>
<dbReference type="InterPro" id="IPR036388">
    <property type="entry name" value="WH-like_DNA-bd_sf"/>
</dbReference>
<dbReference type="PANTHER" id="PTHR44688">
    <property type="entry name" value="DNA-BINDING TRANSCRIPTIONAL ACTIVATOR DEVR_DOSR"/>
    <property type="match status" value="1"/>
</dbReference>
<dbReference type="Pfam" id="PF03472">
    <property type="entry name" value="Autoind_bind"/>
    <property type="match status" value="1"/>
</dbReference>
<dbReference type="GO" id="GO:0006355">
    <property type="term" value="P:regulation of DNA-templated transcription"/>
    <property type="evidence" value="ECO:0007669"/>
    <property type="project" value="InterPro"/>
</dbReference>
<dbReference type="CDD" id="cd06170">
    <property type="entry name" value="LuxR_C_like"/>
    <property type="match status" value="1"/>
</dbReference>
<keyword evidence="2" id="KW-0238">DNA-binding</keyword>
<evidence type="ECO:0000256" key="3">
    <source>
        <dbReference type="ARBA" id="ARBA00023163"/>
    </source>
</evidence>
<protein>
    <submittedName>
        <fullName evidence="6">Transcription regulator LuxR family</fullName>
    </submittedName>
</protein>
<dbReference type="PROSITE" id="PS00622">
    <property type="entry name" value="HTH_LUXR_1"/>
    <property type="match status" value="1"/>
</dbReference>
<sequence>MQSPHFASTGIRDSEAPDQTGVHVYAPGINGGVTKFAGGAAHVCGAGQGGRFQPPGQDRFSLHSGGNAGSTVTGMKDSNEPASRREAEANMPFEIDPASVRTEYELLHLMRRLISRYGFAHFMIARLPLADEQRFSERLVLSNWPAELVQQYDAGETFQTSELVERLRQTKLPVTGGPELMEPAGKGAGKAAFIRLPPHAGMGHFAVLLHTTYGEPFVAVLSGTRDEPAGAERATLYLALLQLFECLERTFDAGSGAREKLSSREVECLRWAAAGKSSDEIAIILGISAYTVSSYFKSATRKLDAVNRMQAIARAMRMKLI</sequence>
<dbReference type="PROSITE" id="PS50043">
    <property type="entry name" value="HTH_LUXR_2"/>
    <property type="match status" value="1"/>
</dbReference>
<dbReference type="Pfam" id="PF00196">
    <property type="entry name" value="GerE"/>
    <property type="match status" value="1"/>
</dbReference>
<gene>
    <name evidence="6" type="ordered locus">SM11_chr2877</name>
</gene>
<proteinExistence type="predicted"/>
<dbReference type="InterPro" id="IPR000792">
    <property type="entry name" value="Tscrpt_reg_LuxR_C"/>
</dbReference>
<dbReference type="Proteomes" id="UP000009045">
    <property type="component" value="Chromosome"/>
</dbReference>
<dbReference type="InterPro" id="IPR036693">
    <property type="entry name" value="TF_LuxR_autoind-bd_dom_sf"/>
</dbReference>
<organism evidence="6 7">
    <name type="scientific">Sinorhizobium meliloti (strain SM11)</name>
    <dbReference type="NCBI Taxonomy" id="707241"/>
    <lineage>
        <taxon>Bacteria</taxon>
        <taxon>Pseudomonadati</taxon>
        <taxon>Pseudomonadota</taxon>
        <taxon>Alphaproteobacteria</taxon>
        <taxon>Hyphomicrobiales</taxon>
        <taxon>Rhizobiaceae</taxon>
        <taxon>Sinorhizobium/Ensifer group</taxon>
        <taxon>Sinorhizobium</taxon>
    </lineage>
</organism>
<name>F7X7P7_SINMM</name>
<dbReference type="HOGENOM" id="CLU_072786_4_2_5"/>
<evidence type="ECO:0000256" key="4">
    <source>
        <dbReference type="SAM" id="MobiDB-lite"/>
    </source>
</evidence>
<dbReference type="RefSeq" id="WP_013844833.1">
    <property type="nucleotide sequence ID" value="NC_017325.1"/>
</dbReference>
<dbReference type="EMBL" id="CP001830">
    <property type="protein sequence ID" value="AEH80122.1"/>
    <property type="molecule type" value="Genomic_DNA"/>
</dbReference>
<dbReference type="Gene3D" id="3.30.450.80">
    <property type="entry name" value="Transcription factor LuxR-like, autoinducer-binding domain"/>
    <property type="match status" value="1"/>
</dbReference>
<reference evidence="6 7" key="1">
    <citation type="journal article" date="2011" name="J. Biotechnol.">
        <title>The complete genome sequence of the dominant Sinorhizobium meliloti field isolate SM11 extends the S. meliloti pan-genome.</title>
        <authorList>
            <person name="Schneiker-Bekel S."/>
            <person name="Wibberg D."/>
            <person name="Bekel T."/>
            <person name="Blom J."/>
            <person name="Linke B."/>
            <person name="Neuweger H."/>
            <person name="Stiens M."/>
            <person name="Vorholter F.J."/>
            <person name="Weidner S."/>
            <person name="Goesmann A."/>
            <person name="Puhler A."/>
            <person name="Schluter A."/>
        </authorList>
    </citation>
    <scope>NUCLEOTIDE SEQUENCE [LARGE SCALE GENOMIC DNA]</scope>
    <source>
        <strain evidence="6 7">SM11</strain>
    </source>
</reference>
<dbReference type="SMART" id="SM00421">
    <property type="entry name" value="HTH_LUXR"/>
    <property type="match status" value="1"/>
</dbReference>
<feature type="region of interest" description="Disordered" evidence="4">
    <location>
        <begin position="1"/>
        <end position="23"/>
    </location>
</feature>
<dbReference type="SUPFAM" id="SSF75516">
    <property type="entry name" value="Pheromone-binding domain of LuxR-like quorum-sensing transcription factors"/>
    <property type="match status" value="1"/>
</dbReference>
<evidence type="ECO:0000256" key="2">
    <source>
        <dbReference type="ARBA" id="ARBA00023125"/>
    </source>
</evidence>
<dbReference type="InterPro" id="IPR016032">
    <property type="entry name" value="Sig_transdc_resp-reg_C-effctor"/>
</dbReference>
<keyword evidence="1" id="KW-0805">Transcription regulation</keyword>
<dbReference type="KEGG" id="smx:SM11_chr2877"/>
<feature type="domain" description="HTH luxR-type" evidence="5">
    <location>
        <begin position="254"/>
        <end position="319"/>
    </location>
</feature>
<evidence type="ECO:0000256" key="1">
    <source>
        <dbReference type="ARBA" id="ARBA00023015"/>
    </source>
</evidence>
<dbReference type="GO" id="GO:0003677">
    <property type="term" value="F:DNA binding"/>
    <property type="evidence" value="ECO:0007669"/>
    <property type="project" value="UniProtKB-KW"/>
</dbReference>